<feature type="repeat" description="ANK" evidence="3">
    <location>
        <begin position="89"/>
        <end position="121"/>
    </location>
</feature>
<accession>A0A8J2S775</accession>
<reference evidence="4" key="1">
    <citation type="submission" date="2021-11" db="EMBL/GenBank/DDBJ databases">
        <authorList>
            <consortium name="Genoscope - CEA"/>
            <person name="William W."/>
        </authorList>
    </citation>
    <scope>NUCLEOTIDE SEQUENCE</scope>
</reference>
<evidence type="ECO:0000256" key="1">
    <source>
        <dbReference type="ARBA" id="ARBA00022737"/>
    </source>
</evidence>
<dbReference type="InterPro" id="IPR036770">
    <property type="entry name" value="Ankyrin_rpt-contain_sf"/>
</dbReference>
<dbReference type="EMBL" id="CAKKNE010000001">
    <property type="protein sequence ID" value="CAH0364446.1"/>
    <property type="molecule type" value="Genomic_DNA"/>
</dbReference>
<dbReference type="PANTHER" id="PTHR24189">
    <property type="entry name" value="MYOTROPHIN"/>
    <property type="match status" value="1"/>
</dbReference>
<dbReference type="InterPro" id="IPR002110">
    <property type="entry name" value="Ankyrin_rpt"/>
</dbReference>
<dbReference type="Proteomes" id="UP000789595">
    <property type="component" value="Unassembled WGS sequence"/>
</dbReference>
<evidence type="ECO:0000256" key="2">
    <source>
        <dbReference type="ARBA" id="ARBA00023043"/>
    </source>
</evidence>
<sequence>MATEFAPTEIFHAAASGDARQVQEWLAGGGDANAPFHVDHDFQYAPRILEYGLRLLGVAAGHGQCEVIKLLLAAGADVNHSLRSQPGRDPHHALLIALTYRQVEAVRILVDNGADVNYDSNNPERREPPPECTQPTCSVAMSAVCGHPGILMMLLRAGLNTAARSCHTVWGLNDTPEEFARRGLEMTRNEERLTNQHRRYEKSLEILERLRLAEDHILSVSKEFPPFKTLLWNVAFRTGGRIGPRTTDAISRLFGHNRTGALADVPDGVFWLIVQFFVAGEMRPHVNPPVLS</sequence>
<keyword evidence="2 3" id="KW-0040">ANK repeat</keyword>
<feature type="repeat" description="ANK" evidence="3">
    <location>
        <begin position="51"/>
        <end position="83"/>
    </location>
</feature>
<dbReference type="PROSITE" id="PS50297">
    <property type="entry name" value="ANK_REP_REGION"/>
    <property type="match status" value="1"/>
</dbReference>
<name>A0A8J2S775_9STRA</name>
<dbReference type="Gene3D" id="1.25.40.20">
    <property type="entry name" value="Ankyrin repeat-containing domain"/>
    <property type="match status" value="1"/>
</dbReference>
<dbReference type="SUPFAM" id="SSF48403">
    <property type="entry name" value="Ankyrin repeat"/>
    <property type="match status" value="1"/>
</dbReference>
<evidence type="ECO:0000313" key="5">
    <source>
        <dbReference type="Proteomes" id="UP000789595"/>
    </source>
</evidence>
<organism evidence="4 5">
    <name type="scientific">Pelagomonas calceolata</name>
    <dbReference type="NCBI Taxonomy" id="35677"/>
    <lineage>
        <taxon>Eukaryota</taxon>
        <taxon>Sar</taxon>
        <taxon>Stramenopiles</taxon>
        <taxon>Ochrophyta</taxon>
        <taxon>Pelagophyceae</taxon>
        <taxon>Pelagomonadales</taxon>
        <taxon>Pelagomonadaceae</taxon>
        <taxon>Pelagomonas</taxon>
    </lineage>
</organism>
<dbReference type="PROSITE" id="PS50088">
    <property type="entry name" value="ANK_REPEAT"/>
    <property type="match status" value="2"/>
</dbReference>
<dbReference type="OrthoDB" id="194358at2759"/>
<evidence type="ECO:0000313" key="4">
    <source>
        <dbReference type="EMBL" id="CAH0364446.1"/>
    </source>
</evidence>
<proteinExistence type="predicted"/>
<protein>
    <submittedName>
        <fullName evidence="4">Uncharacterized protein</fullName>
    </submittedName>
</protein>
<dbReference type="InterPro" id="IPR050745">
    <property type="entry name" value="Multifunctional_regulatory"/>
</dbReference>
<dbReference type="PANTHER" id="PTHR24189:SF50">
    <property type="entry name" value="ANKYRIN REPEAT AND SOCS BOX PROTEIN 2"/>
    <property type="match status" value="1"/>
</dbReference>
<dbReference type="AlphaFoldDB" id="A0A8J2S775"/>
<keyword evidence="1" id="KW-0677">Repeat</keyword>
<evidence type="ECO:0000256" key="3">
    <source>
        <dbReference type="PROSITE-ProRule" id="PRU00023"/>
    </source>
</evidence>
<gene>
    <name evidence="4" type="ORF">PECAL_1P08070</name>
</gene>
<comment type="caution">
    <text evidence="4">The sequence shown here is derived from an EMBL/GenBank/DDBJ whole genome shotgun (WGS) entry which is preliminary data.</text>
</comment>
<keyword evidence="5" id="KW-1185">Reference proteome</keyword>
<dbReference type="Pfam" id="PF12796">
    <property type="entry name" value="Ank_2"/>
    <property type="match status" value="1"/>
</dbReference>
<dbReference type="SMART" id="SM00248">
    <property type="entry name" value="ANK"/>
    <property type="match status" value="2"/>
</dbReference>